<dbReference type="GO" id="GO:0009097">
    <property type="term" value="P:isoleucine biosynthetic process"/>
    <property type="evidence" value="ECO:0007669"/>
    <property type="project" value="TreeGrafter"/>
</dbReference>
<evidence type="ECO:0000256" key="1">
    <source>
        <dbReference type="ARBA" id="ARBA00001933"/>
    </source>
</evidence>
<evidence type="ECO:0000313" key="6">
    <source>
        <dbReference type="EMBL" id="PLW76003.1"/>
    </source>
</evidence>
<dbReference type="GO" id="GO:0006567">
    <property type="term" value="P:L-threonine catabolic process"/>
    <property type="evidence" value="ECO:0007669"/>
    <property type="project" value="TreeGrafter"/>
</dbReference>
<keyword evidence="4" id="KW-0456">Lyase</keyword>
<dbReference type="FunFam" id="3.40.50.1100:FF:000005">
    <property type="entry name" value="Threonine dehydratase catabolic"/>
    <property type="match status" value="1"/>
</dbReference>
<dbReference type="GO" id="GO:0004794">
    <property type="term" value="F:threonine deaminase activity"/>
    <property type="evidence" value="ECO:0007669"/>
    <property type="project" value="TreeGrafter"/>
</dbReference>
<protein>
    <submittedName>
        <fullName evidence="6">Pyridoxal-5'-phosphate-dependent protein</fullName>
    </submittedName>
</protein>
<comment type="similarity">
    <text evidence="2">Belongs to the serine/threonine dehydratase family.</text>
</comment>
<comment type="cofactor">
    <cofactor evidence="1">
        <name>pyridoxal 5'-phosphate</name>
        <dbReference type="ChEBI" id="CHEBI:597326"/>
    </cofactor>
</comment>
<comment type="caution">
    <text evidence="6">The sequence shown here is derived from an EMBL/GenBank/DDBJ whole genome shotgun (WGS) entry which is preliminary data.</text>
</comment>
<sequence length="327" mass="33719">MTQAFAISIDDILTAADRLSSHAVRTPLLEFAPLNERVGKRVLVKFEGAQHTGSFKFRGAYNRLSALDPAERSAGVVAWSSGNHAQGIAAAAGQLGIPATIVMPADAPAIKMNNTKALGAEVVTYDRYTESREEIATALAKKSGAILVPSYNDPYVIAGQGTAGLEILDQAQAVDANIGAVLVCCGGGGLTAGIATAVKSRLPDAAIYSVEPSGFDSTARSLKSGSIVGNDPEARSICDALQSPMPGEMTFAINNALLAGGLNVNDDEIRMAVRFAFEKMKLVAEPGGAAALAAALHGKVPDHDGDLALVISGANVDPALYCEILSS</sequence>
<dbReference type="InterPro" id="IPR036052">
    <property type="entry name" value="TrpB-like_PALP_sf"/>
</dbReference>
<dbReference type="OrthoDB" id="9811476at2"/>
<dbReference type="GO" id="GO:0030170">
    <property type="term" value="F:pyridoxal phosphate binding"/>
    <property type="evidence" value="ECO:0007669"/>
    <property type="project" value="InterPro"/>
</dbReference>
<dbReference type="Gene3D" id="3.40.50.1100">
    <property type="match status" value="2"/>
</dbReference>
<evidence type="ECO:0000313" key="7">
    <source>
        <dbReference type="Proteomes" id="UP000234881"/>
    </source>
</evidence>
<keyword evidence="3" id="KW-0663">Pyridoxal phosphate</keyword>
<dbReference type="RefSeq" id="WP_101535245.1">
    <property type="nucleotide sequence ID" value="NZ_PKUQ01000042.1"/>
</dbReference>
<reference evidence="6 7" key="1">
    <citation type="submission" date="2018-01" db="EMBL/GenBank/DDBJ databases">
        <title>The draft genome sequence of Cohaesibacter sp. H1304.</title>
        <authorList>
            <person name="Wang N.-N."/>
            <person name="Du Z.-J."/>
        </authorList>
    </citation>
    <scope>NUCLEOTIDE SEQUENCE [LARGE SCALE GENOMIC DNA]</scope>
    <source>
        <strain evidence="6 7">H1304</strain>
    </source>
</reference>
<proteinExistence type="inferred from homology"/>
<evidence type="ECO:0000256" key="3">
    <source>
        <dbReference type="ARBA" id="ARBA00022898"/>
    </source>
</evidence>
<dbReference type="EMBL" id="PKUQ01000042">
    <property type="protein sequence ID" value="PLW76003.1"/>
    <property type="molecule type" value="Genomic_DNA"/>
</dbReference>
<feature type="domain" description="Tryptophan synthase beta chain-like PALP" evidence="5">
    <location>
        <begin position="21"/>
        <end position="311"/>
    </location>
</feature>
<dbReference type="Pfam" id="PF00291">
    <property type="entry name" value="PALP"/>
    <property type="match status" value="1"/>
</dbReference>
<gene>
    <name evidence="6" type="ORF">C0081_18075</name>
</gene>
<dbReference type="PROSITE" id="PS00165">
    <property type="entry name" value="DEHYDRATASE_SER_THR"/>
    <property type="match status" value="1"/>
</dbReference>
<dbReference type="InterPro" id="IPR001926">
    <property type="entry name" value="TrpB-like_PALP"/>
</dbReference>
<dbReference type="GO" id="GO:0003941">
    <property type="term" value="F:L-serine ammonia-lyase activity"/>
    <property type="evidence" value="ECO:0007669"/>
    <property type="project" value="TreeGrafter"/>
</dbReference>
<evidence type="ECO:0000256" key="4">
    <source>
        <dbReference type="ARBA" id="ARBA00023239"/>
    </source>
</evidence>
<dbReference type="Proteomes" id="UP000234881">
    <property type="component" value="Unassembled WGS sequence"/>
</dbReference>
<keyword evidence="7" id="KW-1185">Reference proteome</keyword>
<dbReference type="PANTHER" id="PTHR48078">
    <property type="entry name" value="THREONINE DEHYDRATASE, MITOCHONDRIAL-RELATED"/>
    <property type="match status" value="1"/>
</dbReference>
<evidence type="ECO:0000259" key="5">
    <source>
        <dbReference type="Pfam" id="PF00291"/>
    </source>
</evidence>
<dbReference type="InterPro" id="IPR050147">
    <property type="entry name" value="Ser/Thr_Dehydratase"/>
</dbReference>
<dbReference type="AlphaFoldDB" id="A0A2N5XNC5"/>
<accession>A0A2N5XNC5</accession>
<dbReference type="SUPFAM" id="SSF53686">
    <property type="entry name" value="Tryptophan synthase beta subunit-like PLP-dependent enzymes"/>
    <property type="match status" value="1"/>
</dbReference>
<name>A0A2N5XNC5_9HYPH</name>
<dbReference type="InterPro" id="IPR000634">
    <property type="entry name" value="Ser/Thr_deHydtase_PyrdxlP-BS"/>
</dbReference>
<dbReference type="GO" id="GO:0006565">
    <property type="term" value="P:L-serine catabolic process"/>
    <property type="evidence" value="ECO:0007669"/>
    <property type="project" value="TreeGrafter"/>
</dbReference>
<evidence type="ECO:0000256" key="2">
    <source>
        <dbReference type="ARBA" id="ARBA00010869"/>
    </source>
</evidence>
<dbReference type="CDD" id="cd01562">
    <property type="entry name" value="Thr-dehyd"/>
    <property type="match status" value="1"/>
</dbReference>
<dbReference type="PANTHER" id="PTHR48078:SF6">
    <property type="entry name" value="L-THREONINE DEHYDRATASE CATABOLIC TDCB"/>
    <property type="match status" value="1"/>
</dbReference>
<organism evidence="6 7">
    <name type="scientific">Cohaesibacter celericrescens</name>
    <dbReference type="NCBI Taxonomy" id="2067669"/>
    <lineage>
        <taxon>Bacteria</taxon>
        <taxon>Pseudomonadati</taxon>
        <taxon>Pseudomonadota</taxon>
        <taxon>Alphaproteobacteria</taxon>
        <taxon>Hyphomicrobiales</taxon>
        <taxon>Cohaesibacteraceae</taxon>
    </lineage>
</organism>